<keyword evidence="3" id="KW-0687">Ribonucleoprotein</keyword>
<proteinExistence type="evidence at transcript level"/>
<feature type="non-terminal residue" evidence="6">
    <location>
        <position position="137"/>
    </location>
</feature>
<evidence type="ECO:0000259" key="5">
    <source>
        <dbReference type="Pfam" id="PF03939"/>
    </source>
</evidence>
<reference evidence="6" key="1">
    <citation type="submission" date="2015-07" db="EMBL/GenBank/DDBJ databases">
        <title>MeaNS - Measles Nucleotide Surveillance Program.</title>
        <authorList>
            <person name="Tran T."/>
            <person name="Druce J."/>
        </authorList>
    </citation>
    <scope>NUCLEOTIDE SEQUENCE</scope>
</reference>
<dbReference type="SUPFAM" id="SSF54189">
    <property type="entry name" value="Ribosomal proteins S24e, L23 and L15e"/>
    <property type="match status" value="1"/>
</dbReference>
<dbReference type="GO" id="GO:0003735">
    <property type="term" value="F:structural constituent of ribosome"/>
    <property type="evidence" value="ECO:0007669"/>
    <property type="project" value="InterPro"/>
</dbReference>
<dbReference type="InterPro" id="IPR013025">
    <property type="entry name" value="Ribosomal_uL23-like"/>
</dbReference>
<evidence type="ECO:0000256" key="1">
    <source>
        <dbReference type="ARBA" id="ARBA00006700"/>
    </source>
</evidence>
<dbReference type="AlphaFoldDB" id="A0A0K1R032"/>
<dbReference type="InterPro" id="IPR012678">
    <property type="entry name" value="Ribosomal_uL23/eL15/eS24_sf"/>
</dbReference>
<dbReference type="EMBL" id="KT372108">
    <property type="protein sequence ID" value="AKV16223.1"/>
    <property type="molecule type" value="mRNA"/>
</dbReference>
<evidence type="ECO:0000256" key="4">
    <source>
        <dbReference type="SAM" id="MobiDB-lite"/>
    </source>
</evidence>
<dbReference type="Pfam" id="PF00276">
    <property type="entry name" value="Ribosomal_L23"/>
    <property type="match status" value="1"/>
</dbReference>
<feature type="region of interest" description="Disordered" evidence="4">
    <location>
        <begin position="1"/>
        <end position="42"/>
    </location>
</feature>
<feature type="region of interest" description="Disordered" evidence="4">
    <location>
        <begin position="54"/>
        <end position="75"/>
    </location>
</feature>
<feature type="compositionally biased region" description="Basic residues" evidence="4">
    <location>
        <begin position="55"/>
        <end position="75"/>
    </location>
</feature>
<evidence type="ECO:0000313" key="6">
    <source>
        <dbReference type="EMBL" id="AKV16223.1"/>
    </source>
</evidence>
<evidence type="ECO:0000256" key="3">
    <source>
        <dbReference type="ARBA" id="ARBA00023274"/>
    </source>
</evidence>
<dbReference type="InterPro" id="IPR012677">
    <property type="entry name" value="Nucleotide-bd_a/b_plait_sf"/>
</dbReference>
<sequence>MAPTGQTKKAKAPASKAPATSKAKETSKAQASKKAVLKGGIAKRKTKVRTTTIFHRPHTKTLARHPKYPRKSHARRRKLDEFAILRHPLTTETAMRQIEENNRLVFIVDKRASKSEIKTAVKNIYEIDVARVKPLHI</sequence>
<dbReference type="Pfam" id="PF03939">
    <property type="entry name" value="Ribosomal_L23eN"/>
    <property type="match status" value="1"/>
</dbReference>
<dbReference type="PANTHER" id="PTHR11620">
    <property type="entry name" value="60S RIBOSOMAL PROTEIN L23A"/>
    <property type="match status" value="1"/>
</dbReference>
<dbReference type="GO" id="GO:1990904">
    <property type="term" value="C:ribonucleoprotein complex"/>
    <property type="evidence" value="ECO:0007669"/>
    <property type="project" value="UniProtKB-KW"/>
</dbReference>
<comment type="similarity">
    <text evidence="1">Belongs to the universal ribosomal protein uL23 family.</text>
</comment>
<keyword evidence="2" id="KW-0689">Ribosomal protein</keyword>
<name>A0A0K1R032_PECGU</name>
<protein>
    <recommendedName>
        <fullName evidence="5">Large ribosomal subunit protein uL23 N-terminal domain-containing protein</fullName>
    </recommendedName>
</protein>
<dbReference type="InterPro" id="IPR005633">
    <property type="entry name" value="Ribosomal_uL23_N"/>
</dbReference>
<evidence type="ECO:0000256" key="2">
    <source>
        <dbReference type="ARBA" id="ARBA00022980"/>
    </source>
</evidence>
<feature type="compositionally biased region" description="Low complexity" evidence="4">
    <location>
        <begin position="12"/>
        <end position="21"/>
    </location>
</feature>
<dbReference type="GO" id="GO:0005840">
    <property type="term" value="C:ribosome"/>
    <property type="evidence" value="ECO:0007669"/>
    <property type="project" value="UniProtKB-KW"/>
</dbReference>
<dbReference type="GO" id="GO:0006412">
    <property type="term" value="P:translation"/>
    <property type="evidence" value="ECO:0007669"/>
    <property type="project" value="InterPro"/>
</dbReference>
<organism evidence="6">
    <name type="scientific">Pectinaria gouldii</name>
    <name type="common">Trumpet worm</name>
    <name type="synonym">Ice-cream cone worm</name>
    <dbReference type="NCBI Taxonomy" id="260746"/>
    <lineage>
        <taxon>Eukaryota</taxon>
        <taxon>Metazoa</taxon>
        <taxon>Spiralia</taxon>
        <taxon>Lophotrochozoa</taxon>
        <taxon>Annelida</taxon>
        <taxon>Polychaeta</taxon>
        <taxon>Sedentaria</taxon>
        <taxon>Canalipalpata</taxon>
        <taxon>Terebellida</taxon>
        <taxon>Terebelliformia</taxon>
        <taxon>Pectinariidae</taxon>
        <taxon>Pectinaria</taxon>
    </lineage>
</organism>
<dbReference type="Gene3D" id="3.30.70.330">
    <property type="match status" value="1"/>
</dbReference>
<accession>A0A0K1R032</accession>
<feature type="domain" description="Large ribosomal subunit protein uL23 N-terminal" evidence="5">
    <location>
        <begin position="26"/>
        <end position="74"/>
    </location>
</feature>